<dbReference type="PANTHER" id="PTHR31020:SF1">
    <property type="entry name" value="TRANSMEMBRANE PROTEIN 174"/>
    <property type="match status" value="1"/>
</dbReference>
<sequence length="246" mass="26747">MSGQRPAAVLRQPPDELMVMAVPAPPPLQSDSLLDAKKTGWVLLFSGLLLALLGVAFTIMGWYRYQASSRFDWTQLLGPILISVGGTFMLTSFSKLSLFRCQACEEVVAAAVAAVRPTMEQTTRGHPRGRSPTITLHCATTMVCIPPTNNMVTQEVWRVVERQPGGAHVAPPPPCGAIYYVDNGAFTAEEEGSADRGGRYFSVSMCFLKENKLFSYFPTCSCTKLQNSFSPLIAGSSLYEIQSNAP</sequence>
<name>A0A665W801_ECHNA</name>
<dbReference type="OMA" id="MECAMRR"/>
<accession>A0A665W801</accession>
<keyword evidence="1" id="KW-0812">Transmembrane</keyword>
<keyword evidence="3" id="KW-1185">Reference proteome</keyword>
<dbReference type="InterPro" id="IPR027835">
    <property type="entry name" value="TMEM174"/>
</dbReference>
<feature type="transmembrane region" description="Helical" evidence="1">
    <location>
        <begin position="41"/>
        <end position="63"/>
    </location>
</feature>
<reference evidence="2" key="2">
    <citation type="submission" date="2025-08" db="UniProtKB">
        <authorList>
            <consortium name="Ensembl"/>
        </authorList>
    </citation>
    <scope>IDENTIFICATION</scope>
</reference>
<keyword evidence="1" id="KW-0472">Membrane</keyword>
<dbReference type="Pfam" id="PF15029">
    <property type="entry name" value="TMEM174"/>
    <property type="match status" value="1"/>
</dbReference>
<dbReference type="InParanoid" id="A0A665W801"/>
<dbReference type="PANTHER" id="PTHR31020">
    <property type="entry name" value="TRANSMEMBRANE PROTEIN 174"/>
    <property type="match status" value="1"/>
</dbReference>
<reference evidence="2" key="3">
    <citation type="submission" date="2025-09" db="UniProtKB">
        <authorList>
            <consortium name="Ensembl"/>
        </authorList>
    </citation>
    <scope>IDENTIFICATION</scope>
</reference>
<organism evidence="2 3">
    <name type="scientific">Echeneis naucrates</name>
    <name type="common">Live sharksucker</name>
    <dbReference type="NCBI Taxonomy" id="173247"/>
    <lineage>
        <taxon>Eukaryota</taxon>
        <taxon>Metazoa</taxon>
        <taxon>Chordata</taxon>
        <taxon>Craniata</taxon>
        <taxon>Vertebrata</taxon>
        <taxon>Euteleostomi</taxon>
        <taxon>Actinopterygii</taxon>
        <taxon>Neopterygii</taxon>
        <taxon>Teleostei</taxon>
        <taxon>Neoteleostei</taxon>
        <taxon>Acanthomorphata</taxon>
        <taxon>Carangaria</taxon>
        <taxon>Carangiformes</taxon>
        <taxon>Echeneidae</taxon>
        <taxon>Echeneis</taxon>
    </lineage>
</organism>
<evidence type="ECO:0000313" key="3">
    <source>
        <dbReference type="Proteomes" id="UP000472264"/>
    </source>
</evidence>
<evidence type="ECO:0000313" key="2">
    <source>
        <dbReference type="Ensembl" id="ENSENLP00000039847.1"/>
    </source>
</evidence>
<dbReference type="Proteomes" id="UP000472264">
    <property type="component" value="Chromosome 12"/>
</dbReference>
<reference evidence="2" key="1">
    <citation type="submission" date="2021-04" db="EMBL/GenBank/DDBJ databases">
        <authorList>
            <consortium name="Wellcome Sanger Institute Data Sharing"/>
        </authorList>
    </citation>
    <scope>NUCLEOTIDE SEQUENCE [LARGE SCALE GENOMIC DNA]</scope>
</reference>
<evidence type="ECO:0000256" key="1">
    <source>
        <dbReference type="SAM" id="Phobius"/>
    </source>
</evidence>
<keyword evidence="1" id="KW-1133">Transmembrane helix</keyword>
<feature type="transmembrane region" description="Helical" evidence="1">
    <location>
        <begin position="75"/>
        <end position="94"/>
    </location>
</feature>
<dbReference type="Ensembl" id="ENSENLT00000040875.1">
    <property type="protein sequence ID" value="ENSENLP00000039847.1"/>
    <property type="gene ID" value="ENSENLG00000017167.1"/>
</dbReference>
<protein>
    <submittedName>
        <fullName evidence="2">Transmembrane protein 174</fullName>
    </submittedName>
</protein>
<dbReference type="AlphaFoldDB" id="A0A665W801"/>
<proteinExistence type="predicted"/>